<dbReference type="GO" id="GO:0005507">
    <property type="term" value="F:copper ion binding"/>
    <property type="evidence" value="ECO:0007669"/>
    <property type="project" value="InterPro"/>
</dbReference>
<feature type="disulfide bond" evidence="10">
    <location>
        <begin position="992"/>
        <end position="1018"/>
    </location>
</feature>
<dbReference type="PANTHER" id="PTHR46806:SF7">
    <property type="entry name" value="COAGULATION FACTOR VIII"/>
    <property type="match status" value="1"/>
</dbReference>
<feature type="domain" description="F5/8 type C" evidence="13">
    <location>
        <begin position="1179"/>
        <end position="1328"/>
    </location>
</feature>
<dbReference type="SUPFAM" id="SSF49785">
    <property type="entry name" value="Galactose-binding domain-like"/>
    <property type="match status" value="2"/>
</dbReference>
<evidence type="ECO:0000256" key="10">
    <source>
        <dbReference type="PIRSR" id="PIRSR000354-1"/>
    </source>
</evidence>
<dbReference type="Pfam" id="PF07731">
    <property type="entry name" value="Cu-oxidase_2"/>
    <property type="match status" value="1"/>
</dbReference>
<dbReference type="Proteomes" id="UP000694400">
    <property type="component" value="Chromosome 11"/>
</dbReference>
<keyword evidence="6" id="KW-0677">Repeat</keyword>
<keyword evidence="4" id="KW-0479">Metal-binding</keyword>
<feature type="chain" id="PRO_5034700774" evidence="12">
    <location>
        <begin position="19"/>
        <end position="1491"/>
    </location>
</feature>
<feature type="disulfide bond" evidence="10">
    <location>
        <begin position="496"/>
        <end position="522"/>
    </location>
</feature>
<keyword evidence="9" id="KW-0325">Glycoprotein</keyword>
<keyword evidence="3" id="KW-0964">Secreted</keyword>
<name>A0A8B9ZJZ4_ANAPL</name>
<evidence type="ECO:0000259" key="13">
    <source>
        <dbReference type="PROSITE" id="PS50022"/>
    </source>
</evidence>
<comment type="subcellular location">
    <subcellularLocation>
        <location evidence="1">Secreted</location>
    </subcellularLocation>
</comment>
<evidence type="ECO:0000313" key="15">
    <source>
        <dbReference type="Proteomes" id="UP000694400"/>
    </source>
</evidence>
<evidence type="ECO:0000256" key="12">
    <source>
        <dbReference type="SAM" id="SignalP"/>
    </source>
</evidence>
<dbReference type="Pfam" id="PF00754">
    <property type="entry name" value="F5_F8_type_C"/>
    <property type="match status" value="2"/>
</dbReference>
<dbReference type="PROSITE" id="PS01286">
    <property type="entry name" value="FA58C_2"/>
    <property type="match status" value="1"/>
</dbReference>
<dbReference type="CDD" id="cd00057">
    <property type="entry name" value="FA58C"/>
    <property type="match status" value="2"/>
</dbReference>
<feature type="disulfide bond" evidence="10">
    <location>
        <begin position="1059"/>
        <end position="1063"/>
    </location>
</feature>
<comment type="similarity">
    <text evidence="2">Belongs to the multicopper oxidase family.</text>
</comment>
<keyword evidence="5 12" id="KW-0732">Signal</keyword>
<evidence type="ECO:0000256" key="9">
    <source>
        <dbReference type="ARBA" id="ARBA00023180"/>
    </source>
</evidence>
<evidence type="ECO:0000256" key="7">
    <source>
        <dbReference type="ARBA" id="ARBA00022837"/>
    </source>
</evidence>
<accession>A0A8B9ZJZ4</accession>
<dbReference type="GO" id="GO:0038023">
    <property type="term" value="F:signaling receptor activity"/>
    <property type="evidence" value="ECO:0007669"/>
    <property type="project" value="TreeGrafter"/>
</dbReference>
<dbReference type="FunFam" id="2.60.120.260:FF:000002">
    <property type="entry name" value="Coagulation factor VIII"/>
    <property type="match status" value="2"/>
</dbReference>
<dbReference type="PROSITE" id="PS01285">
    <property type="entry name" value="FA58C_1"/>
    <property type="match status" value="2"/>
</dbReference>
<reference evidence="14" key="1">
    <citation type="submission" date="2019-08" db="EMBL/GenBank/DDBJ databases">
        <title>Three high-quality genomes provides insights into domestication of ducks.</title>
        <authorList>
            <person name="Hou Z.C."/>
            <person name="Zhu F."/>
            <person name="Yin Z.T."/>
            <person name="Zhang F."/>
        </authorList>
    </citation>
    <scope>NUCLEOTIDE SEQUENCE [LARGE SCALE GENOMIC DNA]</scope>
</reference>
<feature type="signal peptide" evidence="12">
    <location>
        <begin position="1"/>
        <end position="18"/>
    </location>
</feature>
<evidence type="ECO:0000256" key="8">
    <source>
        <dbReference type="ARBA" id="ARBA00023157"/>
    </source>
</evidence>
<dbReference type="InterPro" id="IPR011707">
    <property type="entry name" value="Cu-oxidase-like_N"/>
</dbReference>
<evidence type="ECO:0000256" key="2">
    <source>
        <dbReference type="ARBA" id="ARBA00010609"/>
    </source>
</evidence>
<feature type="compositionally biased region" description="Low complexity" evidence="11">
    <location>
        <begin position="729"/>
        <end position="744"/>
    </location>
</feature>
<dbReference type="FunFam" id="2.60.40.420:FF:000011">
    <property type="entry name" value="Coagulation factor VIII (Predicted)"/>
    <property type="match status" value="1"/>
</dbReference>
<dbReference type="GO" id="GO:0005576">
    <property type="term" value="C:extracellular region"/>
    <property type="evidence" value="ECO:0007669"/>
    <property type="project" value="UniProtKB-SubCell"/>
</dbReference>
<evidence type="ECO:0000256" key="4">
    <source>
        <dbReference type="ARBA" id="ARBA00022723"/>
    </source>
</evidence>
<evidence type="ECO:0000256" key="1">
    <source>
        <dbReference type="ARBA" id="ARBA00004613"/>
    </source>
</evidence>
<feature type="region of interest" description="Disordered" evidence="11">
    <location>
        <begin position="313"/>
        <end position="332"/>
    </location>
</feature>
<dbReference type="InterPro" id="IPR024715">
    <property type="entry name" value="Factor_5/8-like"/>
</dbReference>
<evidence type="ECO:0000256" key="3">
    <source>
        <dbReference type="ARBA" id="ARBA00022525"/>
    </source>
</evidence>
<dbReference type="PIRSF" id="PIRSF000354">
    <property type="entry name" value="Factors_V_VIII"/>
    <property type="match status" value="1"/>
</dbReference>
<evidence type="ECO:0000256" key="6">
    <source>
        <dbReference type="ARBA" id="ARBA00022737"/>
    </source>
</evidence>
<feature type="disulfide bond" evidence="10">
    <location>
        <begin position="163"/>
        <end position="189"/>
    </location>
</feature>
<feature type="compositionally biased region" description="Acidic residues" evidence="11">
    <location>
        <begin position="316"/>
        <end position="332"/>
    </location>
</feature>
<dbReference type="Gene3D" id="2.60.120.260">
    <property type="entry name" value="Galactose-binding domain-like"/>
    <property type="match status" value="2"/>
</dbReference>
<keyword evidence="7" id="KW-0106">Calcium</keyword>
<feature type="domain" description="F5/8 type C" evidence="13">
    <location>
        <begin position="1333"/>
        <end position="1485"/>
    </location>
</feature>
<dbReference type="Pfam" id="PF07732">
    <property type="entry name" value="Cu-oxidase_3"/>
    <property type="match status" value="1"/>
</dbReference>
<dbReference type="InterPro" id="IPR008972">
    <property type="entry name" value="Cupredoxin"/>
</dbReference>
<sequence length="1491" mass="169657">GVPLRCLVLLCLLEESISKVRRYYIGAVETAWDYTHSDLLSGLQTPPPAPGALPRYRKAVFVEFPDASFAQPKPKPAWMGLLGPTIRAEVYDTVVITFKNLASRPYNLHAIGVSYWKASEGAGYEDETSQLEKEGDRVDPGKTHTYVWEIQQNQGPTDGDSPCLTHSYSSNIDSVKDTNSGLIGALLVCRPGKRRSWYSQPDPPAAPRPLPHTRGELHTINGYVNGSLPGLMLCLKKQKCTPVFFEGHTFLVRGHRLSSLEISPATYLTAQTMPGTAGQFRMFCQIPSHQQAGMEALVRVEQCPEERLLKMGQLSDEPEEVDDPGEEEEEEEEEAYHVIQVRSFAKKDPKTWTHYIAAEEMDWDYAPMKPENIFILPLLFLEAGPQRIGSKYKKVMFVEYEDASFKTRKMSQEDKGILGPVLKGEVGDQFKIVFRNLASRPYNIYPHGLTSVRPYHAMRSSQGKDVKDIPIAPGQSFTYSWRVTTEDGPTQADPRCLTRFYYSSVNPERDTASGLIGPLLICFKKSMDQRGNQIMSDETRLVLFSVFDENRSWYLEENIRRFCTDAAHVDTQDPQFYASNMMHTVNGFVFDNLKLNTDFLSVFFSGNTFKRNAVFEDVLTLFPFSGETVFMSVEKPGTWTLGCLNPDFRERGMHAKFTVSQCQHDEYLDEDDDYVSYEDPFDPQPRGFSKRRRWRRPCVSEQLNNVTSSKNETGKPRLCLTEPSHGALPSNGSTSGPSSNGTSTFLGNPHPADISPSLPETNYDLKPAQHVQASPDEPQVLGGENALGETGKRGHPEEDGESSSMVEERSRAPGHGENLTLNNLRPEADKLDYDDYGETEQAMEDFDIYEEGEHDPRSFQGRIRQYYIAAVEVMWEYGNQRPHGRRKPFRQYRKVVFREYLDSSFTQPLIRGELDEHLGILGPYIRAEVEDVIMVKFKNMASRPFSFHSTLQGYEELRDTVSGEEAVQPGGLRDYSWKVLPEMAPTTQEFDCKAWAYFSNVDLEKDLHSGLIGPLIICRQNVVNTVTRRQLAVQEFSLLFTIFDETKSWYFRENMKRNCRPPCRIQLDNPDFRRNHSFHAINGYVRDTLPGLVMAQQQWVRWHLLNMGSTEDIHSVHFHGQTFSVRTSQEYHMGVYNLYPGEIQHEHCAQPSCVPRYLTNSPCFSLFFSFSPLPVGLQIAKMPWGWPRATLQDSQITASGQYGQWAPYLARLDNTGSINAWSTAHGNAWIQVDLLHVKIIHGIKTQGARQKLSSLYVSQFVVFYSLDGQRWRQYKGNATSTQMLFFANVDGTAVKENHFDPPIIARYIRINPTHYSIRTTLRMELLGCDLNSCSMPLGMESRRIPDQRISASSHSTNVFSTWSPSQARLNLQGRTNAWRPQSNSPNEWLQVDFEATKKVTAIITQGAKAVFTHMFVKEFAVSSSQNGVHWSPVLQDGKEKIFKANQDHTGTVMNTLEPPLFARYVRIHPRQWHNHIALRIEFLGCDTQQDY</sequence>
<dbReference type="SMART" id="SM00231">
    <property type="entry name" value="FA58C"/>
    <property type="match status" value="2"/>
</dbReference>
<proteinExistence type="inferred from homology"/>
<dbReference type="SUPFAM" id="SSF49503">
    <property type="entry name" value="Cupredoxins"/>
    <property type="match status" value="6"/>
</dbReference>
<dbReference type="PANTHER" id="PTHR46806">
    <property type="entry name" value="F5/8 TYPE C DOMAIN-CONTAINING PROTEIN"/>
    <property type="match status" value="1"/>
</dbReference>
<dbReference type="FunFam" id="2.60.40.420:FF:000028">
    <property type="entry name" value="Ceruloplasmin"/>
    <property type="match status" value="1"/>
</dbReference>
<reference evidence="14" key="2">
    <citation type="submission" date="2025-08" db="UniProtKB">
        <authorList>
            <consortium name="Ensembl"/>
        </authorList>
    </citation>
    <scope>IDENTIFICATION</scope>
</reference>
<keyword evidence="8 10" id="KW-1015">Disulfide bond</keyword>
<dbReference type="InterPro" id="IPR008979">
    <property type="entry name" value="Galactose-bd-like_sf"/>
</dbReference>
<reference evidence="14" key="3">
    <citation type="submission" date="2025-09" db="UniProtKB">
        <authorList>
            <consortium name="Ensembl"/>
        </authorList>
    </citation>
    <scope>IDENTIFICATION</scope>
</reference>
<dbReference type="GO" id="GO:0016491">
    <property type="term" value="F:oxidoreductase activity"/>
    <property type="evidence" value="ECO:0007669"/>
    <property type="project" value="InterPro"/>
</dbReference>
<dbReference type="PROSITE" id="PS50022">
    <property type="entry name" value="FA58C_3"/>
    <property type="match status" value="2"/>
</dbReference>
<dbReference type="InterPro" id="IPR011706">
    <property type="entry name" value="Cu-oxidase_C"/>
</dbReference>
<evidence type="ECO:0000256" key="5">
    <source>
        <dbReference type="ARBA" id="ARBA00022729"/>
    </source>
</evidence>
<evidence type="ECO:0000256" key="11">
    <source>
        <dbReference type="SAM" id="MobiDB-lite"/>
    </source>
</evidence>
<feature type="disulfide bond" evidence="10">
    <location>
        <begin position="234"/>
        <end position="303"/>
    </location>
</feature>
<organism evidence="14 15">
    <name type="scientific">Anas platyrhynchos</name>
    <name type="common">Mallard</name>
    <name type="synonym">Anas boschas</name>
    <dbReference type="NCBI Taxonomy" id="8839"/>
    <lineage>
        <taxon>Eukaryota</taxon>
        <taxon>Metazoa</taxon>
        <taxon>Chordata</taxon>
        <taxon>Craniata</taxon>
        <taxon>Vertebrata</taxon>
        <taxon>Euteleostomi</taxon>
        <taxon>Archelosauria</taxon>
        <taxon>Archosauria</taxon>
        <taxon>Dinosauria</taxon>
        <taxon>Saurischia</taxon>
        <taxon>Theropoda</taxon>
        <taxon>Coelurosauria</taxon>
        <taxon>Aves</taxon>
        <taxon>Neognathae</taxon>
        <taxon>Galloanserae</taxon>
        <taxon>Anseriformes</taxon>
        <taxon>Anatidae</taxon>
        <taxon>Anatinae</taxon>
        <taxon>Anas</taxon>
    </lineage>
</organism>
<feature type="region of interest" description="Disordered" evidence="11">
    <location>
        <begin position="705"/>
        <end position="825"/>
    </location>
</feature>
<evidence type="ECO:0000313" key="14">
    <source>
        <dbReference type="Ensembl" id="ENSAPLP00020024137.1"/>
    </source>
</evidence>
<dbReference type="InterPro" id="IPR050633">
    <property type="entry name" value="Neuropilin_MCO_CoagFactor"/>
</dbReference>
<dbReference type="Ensembl" id="ENSAPLT00020026039.1">
    <property type="protein sequence ID" value="ENSAPLP00020024137.1"/>
    <property type="gene ID" value="ENSAPLG00020016707.1"/>
</dbReference>
<dbReference type="InterPro" id="IPR000421">
    <property type="entry name" value="FA58C"/>
</dbReference>
<dbReference type="Gene3D" id="2.60.40.420">
    <property type="entry name" value="Cupredoxins - blue copper proteins"/>
    <property type="match status" value="5"/>
</dbReference>
<dbReference type="GO" id="GO:0005886">
    <property type="term" value="C:plasma membrane"/>
    <property type="evidence" value="ECO:0007669"/>
    <property type="project" value="TreeGrafter"/>
</dbReference>
<protein>
    <submittedName>
        <fullName evidence="14">Coagulation factor VIII</fullName>
    </submittedName>
</protein>